<dbReference type="PROSITE" id="PS50943">
    <property type="entry name" value="HTH_CROC1"/>
    <property type="match status" value="1"/>
</dbReference>
<dbReference type="CDD" id="cd00093">
    <property type="entry name" value="HTH_XRE"/>
    <property type="match status" value="1"/>
</dbReference>
<keyword evidence="5" id="KW-1185">Reference proteome</keyword>
<evidence type="ECO:0000259" key="3">
    <source>
        <dbReference type="PROSITE" id="PS50943"/>
    </source>
</evidence>
<proteinExistence type="predicted"/>
<keyword evidence="1" id="KW-0238">DNA-binding</keyword>
<keyword evidence="2" id="KW-0472">Membrane</keyword>
<organism evidence="4 5">
    <name type="scientific">Candidatus Clostridium stratigraminis</name>
    <dbReference type="NCBI Taxonomy" id="3381661"/>
    <lineage>
        <taxon>Bacteria</taxon>
        <taxon>Bacillati</taxon>
        <taxon>Bacillota</taxon>
        <taxon>Clostridia</taxon>
        <taxon>Eubacteriales</taxon>
        <taxon>Clostridiaceae</taxon>
        <taxon>Clostridium</taxon>
    </lineage>
</organism>
<dbReference type="Proteomes" id="UP001623591">
    <property type="component" value="Unassembled WGS sequence"/>
</dbReference>
<dbReference type="PANTHER" id="PTHR46558:SF13">
    <property type="entry name" value="HTH-TYPE TRANSCRIPTIONAL REGULATOR IMMR"/>
    <property type="match status" value="1"/>
</dbReference>
<keyword evidence="2" id="KW-0812">Transmembrane</keyword>
<evidence type="ECO:0000256" key="2">
    <source>
        <dbReference type="SAM" id="Phobius"/>
    </source>
</evidence>
<gene>
    <name evidence="4" type="ORF">ACJDUG_07765</name>
</gene>
<feature type="transmembrane region" description="Helical" evidence="2">
    <location>
        <begin position="146"/>
        <end position="169"/>
    </location>
</feature>
<dbReference type="SUPFAM" id="SSF47413">
    <property type="entry name" value="lambda repressor-like DNA-binding domains"/>
    <property type="match status" value="1"/>
</dbReference>
<keyword evidence="2" id="KW-1133">Transmembrane helix</keyword>
<evidence type="ECO:0000313" key="5">
    <source>
        <dbReference type="Proteomes" id="UP001623591"/>
    </source>
</evidence>
<protein>
    <submittedName>
        <fullName evidence="4">Helix-turn-helix domain-containing protein</fullName>
    </submittedName>
</protein>
<dbReference type="Pfam" id="PF01381">
    <property type="entry name" value="HTH_3"/>
    <property type="match status" value="1"/>
</dbReference>
<feature type="transmembrane region" description="Helical" evidence="2">
    <location>
        <begin position="97"/>
        <end position="116"/>
    </location>
</feature>
<evidence type="ECO:0000313" key="4">
    <source>
        <dbReference type="EMBL" id="MFL0246864.1"/>
    </source>
</evidence>
<reference evidence="4 5" key="1">
    <citation type="submission" date="2024-11" db="EMBL/GenBank/DDBJ databases">
        <authorList>
            <person name="Heng Y.C."/>
            <person name="Lim A.C.H."/>
            <person name="Lee J.K.Y."/>
            <person name="Kittelmann S."/>
        </authorList>
    </citation>
    <scope>NUCLEOTIDE SEQUENCE [LARGE SCALE GENOMIC DNA]</scope>
    <source>
        <strain evidence="4 5">WILCCON 0185</strain>
    </source>
</reference>
<feature type="domain" description="HTH cro/C1-type" evidence="3">
    <location>
        <begin position="10"/>
        <end position="61"/>
    </location>
</feature>
<dbReference type="SMART" id="SM00530">
    <property type="entry name" value="HTH_XRE"/>
    <property type="match status" value="1"/>
</dbReference>
<name>A0ABW8T2V2_9CLOT</name>
<evidence type="ECO:0000256" key="1">
    <source>
        <dbReference type="ARBA" id="ARBA00023125"/>
    </source>
</evidence>
<dbReference type="Gene3D" id="1.10.260.40">
    <property type="entry name" value="lambda repressor-like DNA-binding domains"/>
    <property type="match status" value="1"/>
</dbReference>
<sequence length="175" mass="19874">MNFGEKLQCLRKTKNMSQEQFAAQLSVSRQAVSKWELGESLPDTDKILLISKILGVTTDYLLNKEIDNKVFEKALTDNKSELTVNFVSKLIKKKGYLAGYIFSCYSALFFLMSRFAHFSFKKILTPPEGFDITISDLPTQMKLPLYLTNTISIIATITFAAGIIFAVYFKKKNNK</sequence>
<dbReference type="InterPro" id="IPR001387">
    <property type="entry name" value="Cro/C1-type_HTH"/>
</dbReference>
<comment type="caution">
    <text evidence="4">The sequence shown here is derived from an EMBL/GenBank/DDBJ whole genome shotgun (WGS) entry which is preliminary data.</text>
</comment>
<dbReference type="RefSeq" id="WP_406769331.1">
    <property type="nucleotide sequence ID" value="NZ_JBJHZZ010000003.1"/>
</dbReference>
<dbReference type="EMBL" id="JBJHZZ010000003">
    <property type="protein sequence ID" value="MFL0246864.1"/>
    <property type="molecule type" value="Genomic_DNA"/>
</dbReference>
<accession>A0ABW8T2V2</accession>
<dbReference type="PANTHER" id="PTHR46558">
    <property type="entry name" value="TRACRIPTIONAL REGULATORY PROTEIN-RELATED-RELATED"/>
    <property type="match status" value="1"/>
</dbReference>
<dbReference type="InterPro" id="IPR010982">
    <property type="entry name" value="Lambda_DNA-bd_dom_sf"/>
</dbReference>